<feature type="compositionally biased region" description="Basic and acidic residues" evidence="7">
    <location>
        <begin position="103"/>
        <end position="114"/>
    </location>
</feature>
<feature type="region of interest" description="Disordered" evidence="7">
    <location>
        <begin position="60"/>
        <end position="282"/>
    </location>
</feature>
<feature type="compositionally biased region" description="Acidic residues" evidence="7">
    <location>
        <begin position="273"/>
        <end position="282"/>
    </location>
</feature>
<dbReference type="FunFam" id="3.40.50.300:FF:001597">
    <property type="entry name" value="Origin recognition complex subunit Orc4"/>
    <property type="match status" value="1"/>
</dbReference>
<name>A0A8H3I7V4_9LECA</name>
<gene>
    <name evidence="9" type="ORF">ALECFALPRED_000575</name>
</gene>
<accession>A0A8H3I7V4</accession>
<evidence type="ECO:0000256" key="3">
    <source>
        <dbReference type="ARBA" id="ARBA00019083"/>
    </source>
</evidence>
<evidence type="ECO:0000256" key="6">
    <source>
        <dbReference type="ARBA" id="ARBA00023242"/>
    </source>
</evidence>
<dbReference type="SUPFAM" id="SSF52540">
    <property type="entry name" value="P-loop containing nucleoside triphosphate hydrolases"/>
    <property type="match status" value="1"/>
</dbReference>
<feature type="region of interest" description="Disordered" evidence="7">
    <location>
        <begin position="1"/>
        <end position="26"/>
    </location>
</feature>
<dbReference type="InterPro" id="IPR027417">
    <property type="entry name" value="P-loop_NTPase"/>
</dbReference>
<feature type="domain" description="AAA+ ATPase" evidence="8">
    <location>
        <begin position="420"/>
        <end position="589"/>
    </location>
</feature>
<sequence>MTTFDSSLRVAKRHKTTSDDPSLPFNSRVLRKVKQAIYGQISGPKINDVFNETKLIERREDVSGKAVQNTPGRNKSNGKDAPREKPRRKNADSTPVMDPLLQEDAKHGVDKLDWEVEGTPSRRKSGGRGKLNERSQEKLEITEPSETSMKKNKKRKKHRDWVESEDQDELQGEAGPGDARDVSKAMDALGGTHLGSGKRLSEAVRRAKKRARELEIDMRDQPGTGTPSGRLRRKSGRPIAGDENTTREGSVTTTNLCQKYGQRRQPSETATALEDDKDEEEDLGFGKVPMREASVDDLAQGHQVDECDRVRSVDTPTSKSRKKRKDLTRAIANGESLFSRTSPVSALNVSPKAGGTSLQLQSEHRKALQELLDNEPELLTMFQTRILESLTGKRRLPLVNLENEHQKVHQLVEQTILAGEGNSMLIVGSRGSGKTTLIETVISELASDHRDKFHVVRLNGFIHTDDKLAFREIWRQLGREMDVEDDFMGSRSSYADTLTSLLALLSHPAQEMAQDNAATARSVVFILDEFDLFASHPRQTLLYNLFDVAQSRNAPIAVLGLTTKVNVVDSLEKRVKSRFGQRYVHLSLPRSFTAFRDICVSALGYHPSTQHRLQDSNVALQNFSNAWNDHLAQVFATPQFEQFLRMLYTSSKSVTAFLSASLLPIATMSATNIPTASSFISDSLQPPDSKLALLSSLSTLEISLLIAAARLDIILGTDVCTFGMVYEEYVALASRMKMQSSAAGQMAVGGGARVWSKDVSKGAWEHLSSLELVMPAVGAGRGGGRGDMWRVDVGLEEIGVGLEGVDIPGKAGLGKWCREI</sequence>
<dbReference type="InterPro" id="IPR041664">
    <property type="entry name" value="AAA_16"/>
</dbReference>
<dbReference type="Pfam" id="PF14629">
    <property type="entry name" value="ORC4_C"/>
    <property type="match status" value="1"/>
</dbReference>
<dbReference type="InterPro" id="IPR016527">
    <property type="entry name" value="ORC4"/>
</dbReference>
<evidence type="ECO:0000256" key="2">
    <source>
        <dbReference type="ARBA" id="ARBA00005334"/>
    </source>
</evidence>
<dbReference type="PANTHER" id="PTHR12087">
    <property type="entry name" value="ORIGIN RECOGNITION COMPLEX SUBUNIT 4"/>
    <property type="match status" value="1"/>
</dbReference>
<organism evidence="9 10">
    <name type="scientific">Alectoria fallacina</name>
    <dbReference type="NCBI Taxonomy" id="1903189"/>
    <lineage>
        <taxon>Eukaryota</taxon>
        <taxon>Fungi</taxon>
        <taxon>Dikarya</taxon>
        <taxon>Ascomycota</taxon>
        <taxon>Pezizomycotina</taxon>
        <taxon>Lecanoromycetes</taxon>
        <taxon>OSLEUM clade</taxon>
        <taxon>Lecanoromycetidae</taxon>
        <taxon>Lecanorales</taxon>
        <taxon>Lecanorineae</taxon>
        <taxon>Parmeliaceae</taxon>
        <taxon>Alectoria</taxon>
    </lineage>
</organism>
<proteinExistence type="inferred from homology"/>
<keyword evidence="10" id="KW-1185">Reference proteome</keyword>
<keyword evidence="4" id="KW-0235">DNA replication</keyword>
<dbReference type="GO" id="GO:0006270">
    <property type="term" value="P:DNA replication initiation"/>
    <property type="evidence" value="ECO:0007669"/>
    <property type="project" value="TreeGrafter"/>
</dbReference>
<dbReference type="OrthoDB" id="343623at2759"/>
<dbReference type="GO" id="GO:0005664">
    <property type="term" value="C:nuclear origin of replication recognition complex"/>
    <property type="evidence" value="ECO:0007669"/>
    <property type="project" value="TreeGrafter"/>
</dbReference>
<comment type="caution">
    <text evidence="9">The sequence shown here is derived from an EMBL/GenBank/DDBJ whole genome shotgun (WGS) entry which is preliminary data.</text>
</comment>
<dbReference type="CDD" id="cd00009">
    <property type="entry name" value="AAA"/>
    <property type="match status" value="1"/>
</dbReference>
<evidence type="ECO:0000256" key="5">
    <source>
        <dbReference type="ARBA" id="ARBA00023125"/>
    </source>
</evidence>
<dbReference type="Gene3D" id="3.40.50.300">
    <property type="entry name" value="P-loop containing nucleotide triphosphate hydrolases"/>
    <property type="match status" value="1"/>
</dbReference>
<evidence type="ECO:0000313" key="9">
    <source>
        <dbReference type="EMBL" id="CAF9918157.1"/>
    </source>
</evidence>
<dbReference type="InterPro" id="IPR032705">
    <property type="entry name" value="ORC4_C"/>
</dbReference>
<feature type="compositionally biased region" description="Basic and acidic residues" evidence="7">
    <location>
        <begin position="130"/>
        <end position="141"/>
    </location>
</feature>
<reference evidence="9" key="1">
    <citation type="submission" date="2021-03" db="EMBL/GenBank/DDBJ databases">
        <authorList>
            <person name="Tagirdzhanova G."/>
        </authorList>
    </citation>
    <scope>NUCLEOTIDE SEQUENCE</scope>
</reference>
<keyword evidence="5" id="KW-0238">DNA-binding</keyword>
<dbReference type="InterPro" id="IPR003593">
    <property type="entry name" value="AAA+_ATPase"/>
</dbReference>
<comment type="similarity">
    <text evidence="2">Belongs to the ORC4 family.</text>
</comment>
<dbReference type="Proteomes" id="UP000664203">
    <property type="component" value="Unassembled WGS sequence"/>
</dbReference>
<evidence type="ECO:0000256" key="7">
    <source>
        <dbReference type="SAM" id="MobiDB-lite"/>
    </source>
</evidence>
<feature type="compositionally biased region" description="Polar residues" evidence="7">
    <location>
        <begin position="247"/>
        <end position="257"/>
    </location>
</feature>
<keyword evidence="6" id="KW-0539">Nucleus</keyword>
<feature type="compositionally biased region" description="Polar residues" evidence="7">
    <location>
        <begin position="66"/>
        <end position="75"/>
    </location>
</feature>
<dbReference type="SMART" id="SM00382">
    <property type="entry name" value="AAA"/>
    <property type="match status" value="1"/>
</dbReference>
<evidence type="ECO:0000256" key="4">
    <source>
        <dbReference type="ARBA" id="ARBA00022705"/>
    </source>
</evidence>
<dbReference type="GO" id="GO:0003688">
    <property type="term" value="F:DNA replication origin binding"/>
    <property type="evidence" value="ECO:0007669"/>
    <property type="project" value="TreeGrafter"/>
</dbReference>
<comment type="subcellular location">
    <subcellularLocation>
        <location evidence="1">Nucleus</location>
    </subcellularLocation>
</comment>
<dbReference type="Pfam" id="PF13191">
    <property type="entry name" value="AAA_16"/>
    <property type="match status" value="1"/>
</dbReference>
<protein>
    <recommendedName>
        <fullName evidence="3">Origin recognition complex subunit 4</fullName>
    </recommendedName>
</protein>
<dbReference type="AlphaFoldDB" id="A0A8H3I7V4"/>
<dbReference type="EMBL" id="CAJPDR010000109">
    <property type="protein sequence ID" value="CAF9918157.1"/>
    <property type="molecule type" value="Genomic_DNA"/>
</dbReference>
<evidence type="ECO:0000256" key="1">
    <source>
        <dbReference type="ARBA" id="ARBA00004123"/>
    </source>
</evidence>
<evidence type="ECO:0000313" key="10">
    <source>
        <dbReference type="Proteomes" id="UP000664203"/>
    </source>
</evidence>
<evidence type="ECO:0000259" key="8">
    <source>
        <dbReference type="SMART" id="SM00382"/>
    </source>
</evidence>
<feature type="compositionally biased region" description="Basic residues" evidence="7">
    <location>
        <begin position="150"/>
        <end position="159"/>
    </location>
</feature>
<dbReference type="PANTHER" id="PTHR12087:SF0">
    <property type="entry name" value="ORIGIN RECOGNITION COMPLEX SUBUNIT 4"/>
    <property type="match status" value="1"/>
</dbReference>